<dbReference type="CTD" id="130560"/>
<feature type="region of interest" description="Disordered" evidence="1">
    <location>
        <begin position="1"/>
        <end position="98"/>
    </location>
</feature>
<name>A0A8B7A263_ORYAF</name>
<feature type="compositionally biased region" description="Basic residues" evidence="1">
    <location>
        <begin position="1"/>
        <end position="15"/>
    </location>
</feature>
<protein>
    <submittedName>
        <fullName evidence="3">Spermatogenesis-associated protein 3</fullName>
    </submittedName>
</protein>
<evidence type="ECO:0000313" key="3">
    <source>
        <dbReference type="RefSeq" id="XP_007942043.1"/>
    </source>
</evidence>
<feature type="region of interest" description="Disordered" evidence="1">
    <location>
        <begin position="164"/>
        <end position="191"/>
    </location>
</feature>
<dbReference type="Pfam" id="PF15662">
    <property type="entry name" value="SPATA3"/>
    <property type="match status" value="1"/>
</dbReference>
<dbReference type="InterPro" id="IPR026717">
    <property type="entry name" value="SPATA3"/>
</dbReference>
<dbReference type="PANTHER" id="PTHR22234">
    <property type="entry name" value="TESTIS SPERMATOCYTE APOPTOSIS-RELATED GENE 1 PROTEIN"/>
    <property type="match status" value="1"/>
</dbReference>
<accession>A0A8B7A263</accession>
<gene>
    <name evidence="3" type="primary">SPATA3</name>
</gene>
<keyword evidence="2" id="KW-1185">Reference proteome</keyword>
<evidence type="ECO:0000313" key="2">
    <source>
        <dbReference type="Proteomes" id="UP000694850"/>
    </source>
</evidence>
<dbReference type="OrthoDB" id="9023213at2759"/>
<proteinExistence type="predicted"/>
<dbReference type="AlphaFoldDB" id="A0A8B7A263"/>
<dbReference type="PANTHER" id="PTHR22234:SF0">
    <property type="entry name" value="SPERMATOGENESIS-ASSOCIATED PROTEIN 3"/>
    <property type="match status" value="1"/>
</dbReference>
<feature type="compositionally biased region" description="Low complexity" evidence="1">
    <location>
        <begin position="53"/>
        <end position="69"/>
    </location>
</feature>
<evidence type="ECO:0000256" key="1">
    <source>
        <dbReference type="SAM" id="MobiDB-lite"/>
    </source>
</evidence>
<reference evidence="3" key="1">
    <citation type="submission" date="2025-08" db="UniProtKB">
        <authorList>
            <consortium name="RefSeq"/>
        </authorList>
    </citation>
    <scope>IDENTIFICATION</scope>
</reference>
<dbReference type="GeneID" id="103199538"/>
<organism evidence="2 3">
    <name type="scientific">Orycteropus afer afer</name>
    <dbReference type="NCBI Taxonomy" id="1230840"/>
    <lineage>
        <taxon>Eukaryota</taxon>
        <taxon>Metazoa</taxon>
        <taxon>Chordata</taxon>
        <taxon>Craniata</taxon>
        <taxon>Vertebrata</taxon>
        <taxon>Euteleostomi</taxon>
        <taxon>Mammalia</taxon>
        <taxon>Eutheria</taxon>
        <taxon>Afrotheria</taxon>
        <taxon>Tubulidentata</taxon>
        <taxon>Orycteropodidae</taxon>
        <taxon>Orycteropus</taxon>
    </lineage>
</organism>
<feature type="compositionally biased region" description="Low complexity" evidence="1">
    <location>
        <begin position="16"/>
        <end position="36"/>
    </location>
</feature>
<dbReference type="Proteomes" id="UP000694850">
    <property type="component" value="Unplaced"/>
</dbReference>
<sequence>MRKGKRKKSDARRRNSASQNPSSESSPPHPSSDSAPQLPSSDSTPPHPGSDTNLQPPSSESNPQNSVPQALPAPEISTPTQCLLPVDNGSKSLLPSERPGPLTHVGPHFCSCARCPGSSACWRRLGQCHSRISDALMPRDWHPLPGRETPSLLTFYRKSGRKHSVHRNLRTPSSRDRCCGPGSPGSCLLHH</sequence>
<dbReference type="RefSeq" id="XP_007942043.1">
    <property type="nucleotide sequence ID" value="XM_007943852.1"/>
</dbReference>